<dbReference type="NCBIfam" id="TIGR00693">
    <property type="entry name" value="thiE"/>
    <property type="match status" value="1"/>
</dbReference>
<dbReference type="InterPro" id="IPR013785">
    <property type="entry name" value="Aldolase_TIM"/>
</dbReference>
<dbReference type="SUPFAM" id="SSF53613">
    <property type="entry name" value="Ribokinase-like"/>
    <property type="match status" value="1"/>
</dbReference>
<evidence type="ECO:0000256" key="6">
    <source>
        <dbReference type="ARBA" id="ARBA00022840"/>
    </source>
</evidence>
<feature type="domain" description="Pyridoxamine kinase/Phosphomethylpyrimidine kinase" evidence="15">
    <location>
        <begin position="235"/>
        <end position="479"/>
    </location>
</feature>
<evidence type="ECO:0000256" key="8">
    <source>
        <dbReference type="ARBA" id="ARBA00022977"/>
    </source>
</evidence>
<comment type="catalytic activity">
    <reaction evidence="10 13">
        <text>4-methyl-5-(2-phosphooxyethyl)-thiazole + 4-amino-2-methyl-5-(diphosphooxymethyl)pyrimidine + H(+) = thiamine phosphate + diphosphate</text>
        <dbReference type="Rhea" id="RHEA:22328"/>
        <dbReference type="ChEBI" id="CHEBI:15378"/>
        <dbReference type="ChEBI" id="CHEBI:33019"/>
        <dbReference type="ChEBI" id="CHEBI:37575"/>
        <dbReference type="ChEBI" id="CHEBI:57841"/>
        <dbReference type="ChEBI" id="CHEBI:58296"/>
        <dbReference type="EC" id="2.5.1.3"/>
    </reaction>
</comment>
<comment type="catalytic activity">
    <reaction evidence="11 13">
        <text>2-(2-carboxy-4-methylthiazol-5-yl)ethyl phosphate + 4-amino-2-methyl-5-(diphosphooxymethyl)pyrimidine + 2 H(+) = thiamine phosphate + CO2 + diphosphate</text>
        <dbReference type="Rhea" id="RHEA:47848"/>
        <dbReference type="ChEBI" id="CHEBI:15378"/>
        <dbReference type="ChEBI" id="CHEBI:16526"/>
        <dbReference type="ChEBI" id="CHEBI:33019"/>
        <dbReference type="ChEBI" id="CHEBI:37575"/>
        <dbReference type="ChEBI" id="CHEBI:57841"/>
        <dbReference type="ChEBI" id="CHEBI:62890"/>
        <dbReference type="EC" id="2.5.1.3"/>
    </reaction>
</comment>
<feature type="binding site" evidence="13">
    <location>
        <begin position="50"/>
        <end position="54"/>
    </location>
    <ligand>
        <name>4-amino-2-methyl-5-(diphosphooxymethyl)pyrimidine</name>
        <dbReference type="ChEBI" id="CHEBI:57841"/>
    </ligand>
</feature>
<dbReference type="NCBIfam" id="TIGR00097">
    <property type="entry name" value="HMP-P_kinase"/>
    <property type="match status" value="1"/>
</dbReference>
<dbReference type="EC" id="2.5.1.3" evidence="13"/>
<dbReference type="CDD" id="cd00564">
    <property type="entry name" value="TMP_TenI"/>
    <property type="match status" value="1"/>
</dbReference>
<dbReference type="GO" id="GO:0008972">
    <property type="term" value="F:phosphomethylpyrimidine kinase activity"/>
    <property type="evidence" value="ECO:0007669"/>
    <property type="project" value="UniProtKB-EC"/>
</dbReference>
<feature type="domain" description="Thiamine phosphate synthase/TenI" evidence="14">
    <location>
        <begin position="24"/>
        <end position="200"/>
    </location>
</feature>
<evidence type="ECO:0000256" key="3">
    <source>
        <dbReference type="ARBA" id="ARBA00022723"/>
    </source>
</evidence>
<keyword evidence="9" id="KW-0511">Multifunctional enzyme</keyword>
<keyword evidence="4" id="KW-0547">Nucleotide-binding</keyword>
<feature type="binding site" evidence="13">
    <location>
        <position position="121"/>
    </location>
    <ligand>
        <name>4-amino-2-methyl-5-(diphosphooxymethyl)pyrimidine</name>
        <dbReference type="ChEBI" id="CHEBI:57841"/>
    </ligand>
</feature>
<feature type="binding site" evidence="13">
    <location>
        <position position="177"/>
    </location>
    <ligand>
        <name>2-[(2R,5Z)-2-carboxy-4-methylthiazol-5(2H)-ylidene]ethyl phosphate</name>
        <dbReference type="ChEBI" id="CHEBI:62899"/>
    </ligand>
</feature>
<protein>
    <recommendedName>
        <fullName evidence="13">Thiamine-phosphate synthase</fullName>
        <shortName evidence="13">TP synthase</shortName>
        <shortName evidence="13">TPS</shortName>
        <ecNumber evidence="13">2.5.1.3</ecNumber>
    </recommendedName>
    <alternativeName>
        <fullName evidence="13">Thiamine-phosphate pyrophosphorylase</fullName>
        <shortName evidence="13">TMP pyrophosphorylase</shortName>
        <shortName evidence="13">TMP-PPase</shortName>
    </alternativeName>
</protein>
<evidence type="ECO:0000256" key="2">
    <source>
        <dbReference type="ARBA" id="ARBA00022679"/>
    </source>
</evidence>
<feature type="binding site" evidence="13">
    <location>
        <position position="83"/>
    </location>
    <ligand>
        <name>Mg(2+)</name>
        <dbReference type="ChEBI" id="CHEBI:18420"/>
    </ligand>
</feature>
<dbReference type="GO" id="GO:0008902">
    <property type="term" value="F:hydroxymethylpyrimidine kinase activity"/>
    <property type="evidence" value="ECO:0007669"/>
    <property type="project" value="UniProtKB-EC"/>
</dbReference>
<dbReference type="Pfam" id="PF02581">
    <property type="entry name" value="TMP-TENI"/>
    <property type="match status" value="1"/>
</dbReference>
<keyword evidence="17" id="KW-1185">Reference proteome</keyword>
<evidence type="ECO:0000256" key="1">
    <source>
        <dbReference type="ARBA" id="ARBA00005165"/>
    </source>
</evidence>
<dbReference type="HAMAP" id="MF_00097">
    <property type="entry name" value="TMP_synthase"/>
    <property type="match status" value="1"/>
</dbReference>
<accession>A0ABX7Q455</accession>
<dbReference type="InterPro" id="IPR034291">
    <property type="entry name" value="TMP_synthase"/>
</dbReference>
<dbReference type="PANTHER" id="PTHR20858">
    <property type="entry name" value="PHOSPHOMETHYLPYRIMIDINE KINASE"/>
    <property type="match status" value="1"/>
</dbReference>
<feature type="binding site" evidence="13">
    <location>
        <begin position="197"/>
        <end position="198"/>
    </location>
    <ligand>
        <name>2-[(2R,5Z)-2-carboxy-4-methylthiazol-5(2H)-ylidene]ethyl phosphate</name>
        <dbReference type="ChEBI" id="CHEBI:62899"/>
    </ligand>
</feature>
<evidence type="ECO:0000256" key="9">
    <source>
        <dbReference type="ARBA" id="ARBA00023268"/>
    </source>
</evidence>
<dbReference type="InterPro" id="IPR029056">
    <property type="entry name" value="Ribokinase-like"/>
</dbReference>
<comment type="similarity">
    <text evidence="13">Belongs to the thiamine-phosphate synthase family.</text>
</comment>
<keyword evidence="3 13" id="KW-0479">Metal-binding</keyword>
<evidence type="ECO:0000313" key="16">
    <source>
        <dbReference type="EMBL" id="QSV46159.1"/>
    </source>
</evidence>
<dbReference type="InterPro" id="IPR013749">
    <property type="entry name" value="PM/HMP-P_kinase-1"/>
</dbReference>
<feature type="binding site" evidence="13">
    <location>
        <position position="150"/>
    </location>
    <ligand>
        <name>4-amino-2-methyl-5-(diphosphooxymethyl)pyrimidine</name>
        <dbReference type="ChEBI" id="CHEBI:57841"/>
    </ligand>
</feature>
<evidence type="ECO:0000256" key="12">
    <source>
        <dbReference type="ARBA" id="ARBA00047883"/>
    </source>
</evidence>
<evidence type="ECO:0000256" key="11">
    <source>
        <dbReference type="ARBA" id="ARBA00047851"/>
    </source>
</evidence>
<name>A0ABX7Q455_9BACT</name>
<dbReference type="Gene3D" id="3.20.20.70">
    <property type="entry name" value="Aldolase class I"/>
    <property type="match status" value="1"/>
</dbReference>
<evidence type="ECO:0000256" key="13">
    <source>
        <dbReference type="HAMAP-Rule" id="MF_00097"/>
    </source>
</evidence>
<evidence type="ECO:0000256" key="4">
    <source>
        <dbReference type="ARBA" id="ARBA00022741"/>
    </source>
</evidence>
<evidence type="ECO:0000256" key="5">
    <source>
        <dbReference type="ARBA" id="ARBA00022777"/>
    </source>
</evidence>
<sequence length="490" mass="52073">MSSNGHTLRLVVNRDKQDSAIRGLYLVTDHGDRLMERVEAAIDGGARIVQYRNKGLDRSQRFAMGEELCELCRRRGVLFIVNDDVELARQLKADGVHLGQDDGDPRAVRRELGQGKLIGVSTHNLEEALAAQAAGADYIGFGAMFPTRSKDIEHLAGPEGLAAIRSRISIPIVAIGGITRDNGSRVIDAGADAMAIISAVLSHHDPAMAAAEIGLLFNRSTAYPRGSVLTVAGSDSGGGAGIQADLKTITLLGSYGSSVITALTAQNTRGVSGINGTSPFFVGDQLDAVLSDIAVDTVKTGMLFSADIIATVADKLSEYQKRIVVVDPVMIAKGGAHLIDRSAINVLKDRLIPRTYLLTPNIPEAERLTGLTIANEEGMQEAARRLYRLGARNVLVKGGHLVAGDAVDILFDGSAFHRFTAPRILSKNTHGTGCTYSSAIAAYLAQGEPLREAVGRAKEFVTAAIRLGQPLGRGHGPVNHLLAAEEVRDR</sequence>
<dbReference type="CDD" id="cd01169">
    <property type="entry name" value="HMPP_kinase"/>
    <property type="match status" value="1"/>
</dbReference>
<dbReference type="InterPro" id="IPR004399">
    <property type="entry name" value="HMP/HMP-P_kinase_dom"/>
</dbReference>
<feature type="binding site" evidence="13">
    <location>
        <position position="102"/>
    </location>
    <ligand>
        <name>Mg(2+)</name>
        <dbReference type="ChEBI" id="CHEBI:18420"/>
    </ligand>
</feature>
<dbReference type="RefSeq" id="WP_207163947.1">
    <property type="nucleotide sequence ID" value="NZ_CP071382.1"/>
</dbReference>
<comment type="pathway">
    <text evidence="1 13">Cofactor biosynthesis; thiamine diphosphate biosynthesis; thiamine phosphate from 4-amino-2-methyl-5-diphosphomethylpyrimidine and 4-methyl-5-(2-phosphoethyl)-thiazole: step 1/1.</text>
</comment>
<dbReference type="Pfam" id="PF08543">
    <property type="entry name" value="Phos_pyr_kin"/>
    <property type="match status" value="1"/>
</dbReference>
<proteinExistence type="inferred from homology"/>
<evidence type="ECO:0000256" key="7">
    <source>
        <dbReference type="ARBA" id="ARBA00022842"/>
    </source>
</evidence>
<feature type="binding site" evidence="13">
    <location>
        <position position="82"/>
    </location>
    <ligand>
        <name>4-amino-2-methyl-5-(diphosphooxymethyl)pyrimidine</name>
        <dbReference type="ChEBI" id="CHEBI:57841"/>
    </ligand>
</feature>
<evidence type="ECO:0000259" key="14">
    <source>
        <dbReference type="Pfam" id="PF02581"/>
    </source>
</evidence>
<comment type="catalytic activity">
    <reaction evidence="12 13">
        <text>2-[(2R,5Z)-2-carboxy-4-methylthiazol-5(2H)-ylidene]ethyl phosphate + 4-amino-2-methyl-5-(diphosphooxymethyl)pyrimidine + 2 H(+) = thiamine phosphate + CO2 + diphosphate</text>
        <dbReference type="Rhea" id="RHEA:47844"/>
        <dbReference type="ChEBI" id="CHEBI:15378"/>
        <dbReference type="ChEBI" id="CHEBI:16526"/>
        <dbReference type="ChEBI" id="CHEBI:33019"/>
        <dbReference type="ChEBI" id="CHEBI:37575"/>
        <dbReference type="ChEBI" id="CHEBI:57841"/>
        <dbReference type="ChEBI" id="CHEBI:62899"/>
        <dbReference type="EC" id="2.5.1.3"/>
    </reaction>
</comment>
<keyword evidence="6" id="KW-0067">ATP-binding</keyword>
<organism evidence="16 17">
    <name type="scientific">Geobacter benzoatilyticus</name>
    <dbReference type="NCBI Taxonomy" id="2815309"/>
    <lineage>
        <taxon>Bacteria</taxon>
        <taxon>Pseudomonadati</taxon>
        <taxon>Thermodesulfobacteriota</taxon>
        <taxon>Desulfuromonadia</taxon>
        <taxon>Geobacterales</taxon>
        <taxon>Geobacteraceae</taxon>
        <taxon>Geobacter</taxon>
    </lineage>
</organism>
<dbReference type="PANTHER" id="PTHR20858:SF17">
    <property type="entry name" value="HYDROXYMETHYLPYRIMIDINE_PHOSPHOMETHYLPYRIMIDINE KINASE THI20-RELATED"/>
    <property type="match status" value="1"/>
</dbReference>
<dbReference type="InterPro" id="IPR022998">
    <property type="entry name" value="ThiamineP_synth_TenI"/>
</dbReference>
<reference evidence="16 17" key="1">
    <citation type="submission" date="2021-03" db="EMBL/GenBank/DDBJ databases">
        <title>Geobacter metallireducens gen. nov. sp. nov., a microorganism capable of coupling the complete oxidation of organic compounds to the reduction of iron and other metals.</title>
        <authorList>
            <person name="Li Y."/>
        </authorList>
    </citation>
    <scope>NUCLEOTIDE SEQUENCE [LARGE SCALE GENOMIC DNA]</scope>
    <source>
        <strain evidence="16 17">Jerry-YX</strain>
    </source>
</reference>
<keyword evidence="2 13" id="KW-0808">Transferase</keyword>
<evidence type="ECO:0000313" key="17">
    <source>
        <dbReference type="Proteomes" id="UP000663651"/>
    </source>
</evidence>
<comment type="cofactor">
    <cofactor evidence="13">
        <name>Mg(2+)</name>
        <dbReference type="ChEBI" id="CHEBI:18420"/>
    </cofactor>
    <text evidence="13">Binds 1 Mg(2+) ion per subunit.</text>
</comment>
<keyword evidence="7 13" id="KW-0460">Magnesium</keyword>
<dbReference type="Proteomes" id="UP000663651">
    <property type="component" value="Chromosome"/>
</dbReference>
<dbReference type="Gene3D" id="3.40.1190.20">
    <property type="match status" value="1"/>
</dbReference>
<comment type="function">
    <text evidence="13">Condenses 4-methyl-5-(beta-hydroxyethyl)thiazole monophosphate (THZ-P) and 2-methyl-4-amino-5-hydroxymethyl pyrimidine pyrophosphate (HMP-PP) to form thiamine monophosphate (TMP).</text>
</comment>
<evidence type="ECO:0000259" key="15">
    <source>
        <dbReference type="Pfam" id="PF08543"/>
    </source>
</evidence>
<keyword evidence="8 13" id="KW-0784">Thiamine biosynthesis</keyword>
<feature type="binding site" evidence="13">
    <location>
        <begin position="147"/>
        <end position="149"/>
    </location>
    <ligand>
        <name>2-[(2R,5Z)-2-carboxy-4-methylthiazol-5(2H)-ylidene]ethyl phosphate</name>
        <dbReference type="ChEBI" id="CHEBI:62899"/>
    </ligand>
</feature>
<gene>
    <name evidence="16" type="primary">thiD</name>
    <name evidence="13" type="synonym">thiE</name>
    <name evidence="16" type="ORF">JZM60_02420</name>
</gene>
<dbReference type="InterPro" id="IPR036206">
    <property type="entry name" value="ThiamineP_synth_sf"/>
</dbReference>
<dbReference type="SUPFAM" id="SSF51391">
    <property type="entry name" value="Thiamin phosphate synthase"/>
    <property type="match status" value="1"/>
</dbReference>
<dbReference type="EMBL" id="CP071382">
    <property type="protein sequence ID" value="QSV46159.1"/>
    <property type="molecule type" value="Genomic_DNA"/>
</dbReference>
<evidence type="ECO:0000256" key="10">
    <source>
        <dbReference type="ARBA" id="ARBA00047334"/>
    </source>
</evidence>
<keyword evidence="5 16" id="KW-0418">Kinase</keyword>